<dbReference type="KEGG" id="din:Selin_0864"/>
<gene>
    <name evidence="2" type="ordered locus">Selin_0864</name>
</gene>
<accession>E6W2M0</accession>
<dbReference type="GO" id="GO:0016301">
    <property type="term" value="F:kinase activity"/>
    <property type="evidence" value="ECO:0007669"/>
    <property type="project" value="UniProtKB-KW"/>
</dbReference>
<organism evidence="2 3">
    <name type="scientific">Desulfurispirillum indicum (strain ATCC BAA-1389 / DSM 22839 / S5)</name>
    <dbReference type="NCBI Taxonomy" id="653733"/>
    <lineage>
        <taxon>Bacteria</taxon>
        <taxon>Pseudomonadati</taxon>
        <taxon>Chrysiogenota</taxon>
        <taxon>Chrysiogenia</taxon>
        <taxon>Chrysiogenales</taxon>
        <taxon>Chrysiogenaceae</taxon>
        <taxon>Desulfurispirillum</taxon>
    </lineage>
</organism>
<proteinExistence type="predicted"/>
<dbReference type="STRING" id="653733.Selin_0864"/>
<evidence type="ECO:0000313" key="2">
    <source>
        <dbReference type="EMBL" id="ADU65604.1"/>
    </source>
</evidence>
<dbReference type="OrthoDB" id="9812167at2"/>
<dbReference type="Pfam" id="PF01326">
    <property type="entry name" value="PPDK_N"/>
    <property type="match status" value="1"/>
</dbReference>
<protein>
    <submittedName>
        <fullName evidence="2">Pyruvate phosphate dikinase PEP/pyruvate-binding protein</fullName>
    </submittedName>
</protein>
<dbReference type="RefSeq" id="WP_013505490.1">
    <property type="nucleotide sequence ID" value="NC_014836.1"/>
</dbReference>
<dbReference type="AlphaFoldDB" id="E6W2M0"/>
<reference evidence="2 3" key="1">
    <citation type="submission" date="2010-12" db="EMBL/GenBank/DDBJ databases">
        <title>Complete sequence of Desulfurispirillum indicum S5.</title>
        <authorList>
            <consortium name="US DOE Joint Genome Institute"/>
            <person name="Lucas S."/>
            <person name="Copeland A."/>
            <person name="Lapidus A."/>
            <person name="Cheng J.-F."/>
            <person name="Goodwin L."/>
            <person name="Pitluck S."/>
            <person name="Chertkov O."/>
            <person name="Held B."/>
            <person name="Detter J.C."/>
            <person name="Han C."/>
            <person name="Tapia R."/>
            <person name="Land M."/>
            <person name="Hauser L."/>
            <person name="Kyrpides N."/>
            <person name="Ivanova N."/>
            <person name="Mikhailova N."/>
            <person name="Haggblom M."/>
            <person name="Rauschenbach I."/>
            <person name="Bini E."/>
            <person name="Woyke T."/>
        </authorList>
    </citation>
    <scope>NUCLEOTIDE SEQUENCE [LARGE SCALE GENOMIC DNA]</scope>
    <source>
        <strain evidence="3">ATCC BAA-1389 / DSM 22839 / S5</strain>
    </source>
</reference>
<evidence type="ECO:0000259" key="1">
    <source>
        <dbReference type="Pfam" id="PF01326"/>
    </source>
</evidence>
<dbReference type="GO" id="GO:0005524">
    <property type="term" value="F:ATP binding"/>
    <property type="evidence" value="ECO:0007669"/>
    <property type="project" value="InterPro"/>
</dbReference>
<keyword evidence="2" id="KW-0670">Pyruvate</keyword>
<dbReference type="EMBL" id="CP002432">
    <property type="protein sequence ID" value="ADU65604.1"/>
    <property type="molecule type" value="Genomic_DNA"/>
</dbReference>
<feature type="domain" description="Pyruvate phosphate dikinase AMP/ATP-binding" evidence="1">
    <location>
        <begin position="296"/>
        <end position="665"/>
    </location>
</feature>
<sequence>MSYALREKISTGNNGLDLILDHLRLGDNVVWKVDELSSYRHFVGQFVERSRQQGRKIVYMRFGSGELLIEPCTDVEIVELNPRLGFEPFATEVHRVLTSRGRGVIYVFDCLSDLISAWATDYMVGNFFQITCPYLLSLDTVAYFAVRSQSHSLDTMQRIRKTTQVFLNLYNHQGSHYVHPLKVWQRHSPTMFLPHRDQGGEFVPLARSYEATSLMSRVLEGTRDVTRQLDHWQLLFLKAEELLSNGGPEEEQKRMVVHLCRHLMGKDERVLQLAHQYFSLADLLAFKRRMIGTGFIGGKTTGMLLASNILTQSDPDYWQHALEPHDSYFIGSNLYYWYLIHNDCWSLFMEHKEHEDHNSPAAQQLRARIMHGKFPTAIRQEFETMLEYYGQYPIIVRSSSLLEDGFGNAFAGKYDSFFLANQEISPEERLEHFEDIVRRIYSSTIGGDALVYRRKRGLIEQDEQMGLLVQRVIGSYQGHYYFPDAAGVGISYNTFVWDSAMDPQAGMLRLVAGLGTRAVDRAEGDYARLVALDHPGKKPYHEGEDTRRYAQKDVDVLDLNANDLRTVPFQSLTQKQMEHALEKIALRERRTISRKGKLSQPHINWIPTFDPMLADTDFAERMQKAMQTLEKVYQYPVDIEFTVNFRADGSYCLNIVQCRPLQTRRLGQRIDIPRDIPDSHIFLRQQGNFVGGSICCDIKRIIIVYPQAYHELSLAQKHELSKIVGEINAVTSRTEEPTLLLGPGRWGTTTPSLGVPVSFSEISNMAILAEVGWERGGFIPELSFGTHFFQDLVESEIFYVAIFPERKEVTFREQWIDTLPNELDQFTSLASDFEHAIKVCTAPTSLCLLADVLSQQLMCFSAEPVGDNA</sequence>
<keyword evidence="3" id="KW-1185">Reference proteome</keyword>
<dbReference type="Gene3D" id="3.30.1490.20">
    <property type="entry name" value="ATP-grasp fold, A domain"/>
    <property type="match status" value="1"/>
</dbReference>
<dbReference type="InterPro" id="IPR013815">
    <property type="entry name" value="ATP_grasp_subdomain_1"/>
</dbReference>
<dbReference type="InParanoid" id="E6W2M0"/>
<keyword evidence="2" id="KW-0418">Kinase</keyword>
<name>E6W2M0_DESIS</name>
<dbReference type="eggNOG" id="COG0574">
    <property type="taxonomic scope" value="Bacteria"/>
</dbReference>
<keyword evidence="2" id="KW-0808">Transferase</keyword>
<dbReference type="Proteomes" id="UP000002572">
    <property type="component" value="Chromosome"/>
</dbReference>
<dbReference type="InterPro" id="IPR002192">
    <property type="entry name" value="PPDK_AMP/ATP-bd"/>
</dbReference>
<dbReference type="HOGENOM" id="CLU_015408_0_0_0"/>
<evidence type="ECO:0000313" key="3">
    <source>
        <dbReference type="Proteomes" id="UP000002572"/>
    </source>
</evidence>
<dbReference type="SUPFAM" id="SSF56059">
    <property type="entry name" value="Glutathione synthetase ATP-binding domain-like"/>
    <property type="match status" value="1"/>
</dbReference>